<gene>
    <name evidence="1" type="ORF">UFOVP1655_84</name>
</gene>
<accession>A0A6J5T415</accession>
<sequence length="76" mass="8909">MTRFEIGDKVKIIEEVLFRIFGPKWINDGKVKIIESIELIEGHLLLSDGYYMRLEGLKEKVPETSLEFISRPSLWN</sequence>
<dbReference type="EMBL" id="LR797523">
    <property type="protein sequence ID" value="CAB4222348.1"/>
    <property type="molecule type" value="Genomic_DNA"/>
</dbReference>
<protein>
    <submittedName>
        <fullName evidence="1">Uncharacterized protein</fullName>
    </submittedName>
</protein>
<organism evidence="1">
    <name type="scientific">uncultured Caudovirales phage</name>
    <dbReference type="NCBI Taxonomy" id="2100421"/>
    <lineage>
        <taxon>Viruses</taxon>
        <taxon>Duplodnaviria</taxon>
        <taxon>Heunggongvirae</taxon>
        <taxon>Uroviricota</taxon>
        <taxon>Caudoviricetes</taxon>
        <taxon>Peduoviridae</taxon>
        <taxon>Maltschvirus</taxon>
        <taxon>Maltschvirus maltsch</taxon>
    </lineage>
</organism>
<name>A0A6J5T415_9CAUD</name>
<reference evidence="1" key="1">
    <citation type="submission" date="2020-05" db="EMBL/GenBank/DDBJ databases">
        <authorList>
            <person name="Chiriac C."/>
            <person name="Salcher M."/>
            <person name="Ghai R."/>
            <person name="Kavagutti S V."/>
        </authorList>
    </citation>
    <scope>NUCLEOTIDE SEQUENCE</scope>
</reference>
<evidence type="ECO:0000313" key="1">
    <source>
        <dbReference type="EMBL" id="CAB4222348.1"/>
    </source>
</evidence>
<proteinExistence type="predicted"/>